<keyword evidence="1" id="KW-0732">Signal</keyword>
<keyword evidence="4" id="KW-1185">Reference proteome</keyword>
<feature type="chain" id="PRO_5011969843" evidence="1">
    <location>
        <begin position="22"/>
        <end position="216"/>
    </location>
</feature>
<dbReference type="Gene3D" id="2.40.128.110">
    <property type="entry name" value="Lipid/polyisoprenoid-binding, YceI-like"/>
    <property type="match status" value="1"/>
</dbReference>
<dbReference type="RefSeq" id="WP_086595553.1">
    <property type="nucleotide sequence ID" value="NZ_MTSE01000010.1"/>
</dbReference>
<dbReference type="EMBL" id="MTSE01000010">
    <property type="protein sequence ID" value="OUJ72511.1"/>
    <property type="molecule type" value="Genomic_DNA"/>
</dbReference>
<dbReference type="SMART" id="SM00867">
    <property type="entry name" value="YceI"/>
    <property type="match status" value="1"/>
</dbReference>
<dbReference type="Pfam" id="PF04264">
    <property type="entry name" value="YceI"/>
    <property type="match status" value="1"/>
</dbReference>
<reference evidence="3 4" key="1">
    <citation type="submission" date="2017-01" db="EMBL/GenBank/DDBJ databases">
        <title>A new Hymenobacter.</title>
        <authorList>
            <person name="Liang Y."/>
            <person name="Feng F."/>
        </authorList>
    </citation>
    <scope>NUCLEOTIDE SEQUENCE [LARGE SCALE GENOMIC DNA]</scope>
    <source>
        <strain evidence="3">MIMBbqt21</strain>
    </source>
</reference>
<accession>A0A243WAV2</accession>
<dbReference type="AlphaFoldDB" id="A0A243WAV2"/>
<dbReference type="InterPro" id="IPR007372">
    <property type="entry name" value="Lipid/polyisoprenoid-bd_YceI"/>
</dbReference>
<proteinExistence type="predicted"/>
<dbReference type="PANTHER" id="PTHR34406">
    <property type="entry name" value="PROTEIN YCEI"/>
    <property type="match status" value="1"/>
</dbReference>
<comment type="caution">
    <text evidence="3">The sequence shown here is derived from an EMBL/GenBank/DDBJ whole genome shotgun (WGS) entry which is preliminary data.</text>
</comment>
<evidence type="ECO:0000256" key="1">
    <source>
        <dbReference type="SAM" id="SignalP"/>
    </source>
</evidence>
<evidence type="ECO:0000313" key="4">
    <source>
        <dbReference type="Proteomes" id="UP000194873"/>
    </source>
</evidence>
<feature type="signal peptide" evidence="1">
    <location>
        <begin position="1"/>
        <end position="21"/>
    </location>
</feature>
<dbReference type="Proteomes" id="UP000194873">
    <property type="component" value="Unassembled WGS sequence"/>
</dbReference>
<organism evidence="3 4">
    <name type="scientific">Hymenobacter crusticola</name>
    <dbReference type="NCBI Taxonomy" id="1770526"/>
    <lineage>
        <taxon>Bacteria</taxon>
        <taxon>Pseudomonadati</taxon>
        <taxon>Bacteroidota</taxon>
        <taxon>Cytophagia</taxon>
        <taxon>Cytophagales</taxon>
        <taxon>Hymenobacteraceae</taxon>
        <taxon>Hymenobacter</taxon>
    </lineage>
</organism>
<dbReference type="OrthoDB" id="951410at2"/>
<dbReference type="PANTHER" id="PTHR34406:SF1">
    <property type="entry name" value="PROTEIN YCEI"/>
    <property type="match status" value="1"/>
</dbReference>
<dbReference type="InterPro" id="IPR036761">
    <property type="entry name" value="TTHA0802/YceI-like_sf"/>
</dbReference>
<name>A0A243WAV2_9BACT</name>
<dbReference type="SUPFAM" id="SSF101874">
    <property type="entry name" value="YceI-like"/>
    <property type="match status" value="1"/>
</dbReference>
<sequence>MKKIALSALVVASLFTAPAFAGNPVANKATASTAKPADAAYKVQPQLSKLGWEGKAVTHGHNGTADFTGGEILVRGNQIVGGTVTVDMKTLKATDITDAENNAKFMGHINSDDFFSTAKNPTATFKIKSVTPIKGAAADANNVNITGDLTIKGITNSVTFPAKAGVKNGVAAASGVATVNRTKYDIKYGSKSFFEGIGDKAIYDDFTLSFNVIAKK</sequence>
<feature type="domain" description="Lipid/polyisoprenoid-binding YceI-like" evidence="2">
    <location>
        <begin position="40"/>
        <end position="215"/>
    </location>
</feature>
<evidence type="ECO:0000259" key="2">
    <source>
        <dbReference type="SMART" id="SM00867"/>
    </source>
</evidence>
<evidence type="ECO:0000313" key="3">
    <source>
        <dbReference type="EMBL" id="OUJ72511.1"/>
    </source>
</evidence>
<protein>
    <submittedName>
        <fullName evidence="3">Lipid-binding protein</fullName>
    </submittedName>
</protein>
<gene>
    <name evidence="3" type="ORF">BXP70_18300</name>
</gene>